<keyword evidence="3 5" id="KW-0067">ATP-binding</keyword>
<dbReference type="PANTHER" id="PTHR42788:SF13">
    <property type="entry name" value="ALIPHATIC SULFONATES IMPORT ATP-BINDING PROTEIN SSUB"/>
    <property type="match status" value="1"/>
</dbReference>
<evidence type="ECO:0000256" key="2">
    <source>
        <dbReference type="ARBA" id="ARBA00022741"/>
    </source>
</evidence>
<feature type="domain" description="ABC transporter" evidence="4">
    <location>
        <begin position="28"/>
        <end position="274"/>
    </location>
</feature>
<dbReference type="InterPro" id="IPR050166">
    <property type="entry name" value="ABC_transporter_ATP-bind"/>
</dbReference>
<dbReference type="EMBL" id="CP063196">
    <property type="protein sequence ID" value="UOE21207.1"/>
    <property type="molecule type" value="Genomic_DNA"/>
</dbReference>
<dbReference type="CDD" id="cd03293">
    <property type="entry name" value="ABC_NrtD_SsuB_transporters"/>
    <property type="match status" value="1"/>
</dbReference>
<dbReference type="AlphaFoldDB" id="A0AA97LZG1"/>
<reference evidence="5" key="1">
    <citation type="submission" date="2020-10" db="EMBL/GenBank/DDBJ databases">
        <title>De novo genome project of the cellulose decomposer Thermobifida halotolerans type strain.</title>
        <authorList>
            <person name="Nagy I."/>
            <person name="Horvath B."/>
            <person name="Kukolya J."/>
            <person name="Nagy I."/>
            <person name="Orsini M."/>
        </authorList>
    </citation>
    <scope>NUCLEOTIDE SEQUENCE</scope>
    <source>
        <strain evidence="5">DSM 44931</strain>
    </source>
</reference>
<name>A0AA97LZG1_9ACTN</name>
<keyword evidence="6" id="KW-1185">Reference proteome</keyword>
<dbReference type="InterPro" id="IPR003593">
    <property type="entry name" value="AAA+_ATPase"/>
</dbReference>
<sequence>MGTLTSRTESRADVQAAPSAAATASPLISFRGVRQVFRLSGRGSEDGSSDSRELVALQDVNVDIHAGQFVALVGASGCGKTTMLNMLAGLVEPTHGEVVLDGRSPRLPNMDIGYMFARDALLPWRSARRNVELPLETRGWGRGRRQERAREMLELVGLKGRESQYRLQLSQGMRQRVALARTLASDPSLLLMDEPFAALDARTKLTLQAEFLRIWEHNQDGDRRKTVIFVTHDLQEAVLLADRVIVMLPHPGRIAEDRVIDLPRPRAEILGELQFTEEFQNITHGLFERLEGAIGGRGPGTAN</sequence>
<dbReference type="PROSITE" id="PS50893">
    <property type="entry name" value="ABC_TRANSPORTER_2"/>
    <property type="match status" value="1"/>
</dbReference>
<dbReference type="Pfam" id="PF00005">
    <property type="entry name" value="ABC_tran"/>
    <property type="match status" value="1"/>
</dbReference>
<evidence type="ECO:0000256" key="1">
    <source>
        <dbReference type="ARBA" id="ARBA00022448"/>
    </source>
</evidence>
<dbReference type="SUPFAM" id="SSF52540">
    <property type="entry name" value="P-loop containing nucleoside triphosphate hydrolases"/>
    <property type="match status" value="1"/>
</dbReference>
<dbReference type="KEGG" id="thao:NI17_008740"/>
<dbReference type="SMART" id="SM00382">
    <property type="entry name" value="AAA"/>
    <property type="match status" value="1"/>
</dbReference>
<evidence type="ECO:0000313" key="5">
    <source>
        <dbReference type="EMBL" id="UOE21207.1"/>
    </source>
</evidence>
<gene>
    <name evidence="5" type="ORF">NI17_008740</name>
</gene>
<evidence type="ECO:0000256" key="3">
    <source>
        <dbReference type="ARBA" id="ARBA00022840"/>
    </source>
</evidence>
<dbReference type="Gene3D" id="3.40.50.300">
    <property type="entry name" value="P-loop containing nucleotide triphosphate hydrolases"/>
    <property type="match status" value="1"/>
</dbReference>
<accession>A0AA97LZG1</accession>
<evidence type="ECO:0000259" key="4">
    <source>
        <dbReference type="PROSITE" id="PS50893"/>
    </source>
</evidence>
<dbReference type="InterPro" id="IPR027417">
    <property type="entry name" value="P-loop_NTPase"/>
</dbReference>
<evidence type="ECO:0000313" key="6">
    <source>
        <dbReference type="Proteomes" id="UP000265719"/>
    </source>
</evidence>
<keyword evidence="1" id="KW-0813">Transport</keyword>
<dbReference type="GO" id="GO:0005524">
    <property type="term" value="F:ATP binding"/>
    <property type="evidence" value="ECO:0007669"/>
    <property type="project" value="UniProtKB-KW"/>
</dbReference>
<dbReference type="GO" id="GO:0016887">
    <property type="term" value="F:ATP hydrolysis activity"/>
    <property type="evidence" value="ECO:0007669"/>
    <property type="project" value="InterPro"/>
</dbReference>
<keyword evidence="2" id="KW-0547">Nucleotide-binding</keyword>
<organism evidence="5 6">
    <name type="scientific">Thermobifida halotolerans</name>
    <dbReference type="NCBI Taxonomy" id="483545"/>
    <lineage>
        <taxon>Bacteria</taxon>
        <taxon>Bacillati</taxon>
        <taxon>Actinomycetota</taxon>
        <taxon>Actinomycetes</taxon>
        <taxon>Streptosporangiales</taxon>
        <taxon>Nocardiopsidaceae</taxon>
        <taxon>Thermobifida</taxon>
    </lineage>
</organism>
<protein>
    <submittedName>
        <fullName evidence="5">ABC transporter ATP-binding protein</fullName>
    </submittedName>
</protein>
<dbReference type="Proteomes" id="UP000265719">
    <property type="component" value="Chromosome"/>
</dbReference>
<dbReference type="PANTHER" id="PTHR42788">
    <property type="entry name" value="TAURINE IMPORT ATP-BINDING PROTEIN-RELATED"/>
    <property type="match status" value="1"/>
</dbReference>
<dbReference type="PROSITE" id="PS00211">
    <property type="entry name" value="ABC_TRANSPORTER_1"/>
    <property type="match status" value="1"/>
</dbReference>
<dbReference type="InterPro" id="IPR003439">
    <property type="entry name" value="ABC_transporter-like_ATP-bd"/>
</dbReference>
<dbReference type="InterPro" id="IPR017871">
    <property type="entry name" value="ABC_transporter-like_CS"/>
</dbReference>
<proteinExistence type="predicted"/>